<dbReference type="OrthoDB" id="10595368at2759"/>
<feature type="compositionally biased region" description="Low complexity" evidence="1">
    <location>
        <begin position="88"/>
        <end position="101"/>
    </location>
</feature>
<name>A0A3S2PQ03_ORYJA</name>
<evidence type="ECO:0000313" key="2">
    <source>
        <dbReference type="EMBL" id="RVE57711.1"/>
    </source>
</evidence>
<reference evidence="2 3" key="2">
    <citation type="submission" date="2019-01" db="EMBL/GenBank/DDBJ databases">
        <title>A chromosome length genome reference of the Java medaka (oryzias javanicus).</title>
        <authorList>
            <person name="Herpin A."/>
            <person name="Takehana Y."/>
            <person name="Naruse K."/>
            <person name="Ansai S."/>
            <person name="Kawaguchi M."/>
        </authorList>
    </citation>
    <scope>NUCLEOTIDE SEQUENCE [LARGE SCALE GENOMIC DNA]</scope>
    <source>
        <strain evidence="2">RS831</strain>
        <tissue evidence="2">Whole body</tissue>
    </source>
</reference>
<proteinExistence type="predicted"/>
<organism evidence="2 3">
    <name type="scientific">Oryzias javanicus</name>
    <name type="common">Javanese ricefish</name>
    <name type="synonym">Aplocheilus javanicus</name>
    <dbReference type="NCBI Taxonomy" id="123683"/>
    <lineage>
        <taxon>Eukaryota</taxon>
        <taxon>Metazoa</taxon>
        <taxon>Chordata</taxon>
        <taxon>Craniata</taxon>
        <taxon>Vertebrata</taxon>
        <taxon>Euteleostomi</taxon>
        <taxon>Actinopterygii</taxon>
        <taxon>Neopterygii</taxon>
        <taxon>Teleostei</taxon>
        <taxon>Neoteleostei</taxon>
        <taxon>Acanthomorphata</taxon>
        <taxon>Ovalentaria</taxon>
        <taxon>Atherinomorphae</taxon>
        <taxon>Beloniformes</taxon>
        <taxon>Adrianichthyidae</taxon>
        <taxon>Oryziinae</taxon>
        <taxon>Oryzias</taxon>
    </lineage>
</organism>
<sequence>MSSETESGSPTQGIPEEGARRGGVMLVESLPEEGTYLLRALKAEELFQLVHGCMSQRTEKKLDELREELSPDIVDGALEGLFQALTGESESTSRSPSSAEESSSDRSEWKRRRKKHLRLQQHSQSLQRRKHKTERGFQKVKAQLQKCAFLQ</sequence>
<dbReference type="AlphaFoldDB" id="A0A3S2PQ03"/>
<accession>A0A3S2PQ03</accession>
<feature type="compositionally biased region" description="Polar residues" evidence="1">
    <location>
        <begin position="1"/>
        <end position="12"/>
    </location>
</feature>
<evidence type="ECO:0000313" key="3">
    <source>
        <dbReference type="Proteomes" id="UP000283210"/>
    </source>
</evidence>
<feature type="region of interest" description="Disordered" evidence="1">
    <location>
        <begin position="80"/>
        <end position="138"/>
    </location>
</feature>
<evidence type="ECO:0000256" key="1">
    <source>
        <dbReference type="SAM" id="MobiDB-lite"/>
    </source>
</evidence>
<keyword evidence="3" id="KW-1185">Reference proteome</keyword>
<reference evidence="2 3" key="1">
    <citation type="submission" date="2018-11" db="EMBL/GenBank/DDBJ databases">
        <authorList>
            <person name="Lopez-Roques C."/>
            <person name="Donnadieu C."/>
            <person name="Bouchez O."/>
            <person name="Klopp C."/>
            <person name="Cabau C."/>
            <person name="Zahm M."/>
        </authorList>
    </citation>
    <scope>NUCLEOTIDE SEQUENCE [LARGE SCALE GENOMIC DNA]</scope>
    <source>
        <strain evidence="2">RS831</strain>
        <tissue evidence="2">Whole body</tissue>
    </source>
</reference>
<feature type="region of interest" description="Disordered" evidence="1">
    <location>
        <begin position="1"/>
        <end position="25"/>
    </location>
</feature>
<protein>
    <submittedName>
        <fullName evidence="2">Uncharacterized protein</fullName>
    </submittedName>
</protein>
<dbReference type="Proteomes" id="UP000283210">
    <property type="component" value="Chromosome 21"/>
</dbReference>
<gene>
    <name evidence="2" type="ORF">OJAV_G00202080</name>
</gene>
<dbReference type="EMBL" id="CM012457">
    <property type="protein sequence ID" value="RVE57711.1"/>
    <property type="molecule type" value="Genomic_DNA"/>
</dbReference>
<feature type="compositionally biased region" description="Basic residues" evidence="1">
    <location>
        <begin position="109"/>
        <end position="119"/>
    </location>
</feature>